<comment type="caution">
    <text evidence="1">The sequence shown here is derived from an EMBL/GenBank/DDBJ whole genome shotgun (WGS) entry which is preliminary data.</text>
</comment>
<evidence type="ECO:0000313" key="1">
    <source>
        <dbReference type="EMBL" id="KKS09097.1"/>
    </source>
</evidence>
<dbReference type="Proteomes" id="UP000033869">
    <property type="component" value="Unassembled WGS sequence"/>
</dbReference>
<dbReference type="EMBL" id="LCBL01000003">
    <property type="protein sequence ID" value="KKS09097.1"/>
    <property type="molecule type" value="Genomic_DNA"/>
</dbReference>
<organism evidence="1 2">
    <name type="scientific">candidate division CPR2 bacterium GW2011_GWC1_41_48</name>
    <dbReference type="NCBI Taxonomy" id="1618344"/>
    <lineage>
        <taxon>Bacteria</taxon>
        <taxon>Bacteria division CPR2</taxon>
    </lineage>
</organism>
<accession>A0A0G0WAM4</accession>
<reference evidence="1 2" key="1">
    <citation type="journal article" date="2015" name="Nature">
        <title>rRNA introns, odd ribosomes, and small enigmatic genomes across a large radiation of phyla.</title>
        <authorList>
            <person name="Brown C.T."/>
            <person name="Hug L.A."/>
            <person name="Thomas B.C."/>
            <person name="Sharon I."/>
            <person name="Castelle C.J."/>
            <person name="Singh A."/>
            <person name="Wilkins M.J."/>
            <person name="Williams K.H."/>
            <person name="Banfield J.F."/>
        </authorList>
    </citation>
    <scope>NUCLEOTIDE SEQUENCE [LARGE SCALE GENOMIC DNA]</scope>
</reference>
<dbReference type="AlphaFoldDB" id="A0A0G0WAM4"/>
<protein>
    <submittedName>
        <fullName evidence="1">Uncharacterized protein</fullName>
    </submittedName>
</protein>
<sequence length="128" mass="14518">MRTATKDPTRTAKTNFIEDLLALIEAIKDPNSDSRDLHLKAARLRNKCNSHKKVSAIIRIIHASKQKYRSEEYTLEMMTYLLMIVAGGKAFLKSSERGFLSSISCWKVVGESEEISALMRDILTLDNK</sequence>
<name>A0A0G0WAM4_UNCC2</name>
<gene>
    <name evidence="1" type="ORF">UU65_C0003G0152</name>
</gene>
<evidence type="ECO:0000313" key="2">
    <source>
        <dbReference type="Proteomes" id="UP000033869"/>
    </source>
</evidence>
<proteinExistence type="predicted"/>